<gene>
    <name evidence="1" type="ORF">BGT96224_2733</name>
</gene>
<proteinExistence type="predicted"/>
<name>A0A656KKZ7_BLUGR</name>
<dbReference type="Proteomes" id="UP000053110">
    <property type="component" value="Unassembled WGS sequence"/>
</dbReference>
<dbReference type="EMBL" id="KE375027">
    <property type="protein sequence ID" value="EPQ65391.1"/>
    <property type="molecule type" value="Genomic_DNA"/>
</dbReference>
<evidence type="ECO:0000313" key="1">
    <source>
        <dbReference type="EMBL" id="EPQ65391.1"/>
    </source>
</evidence>
<reference evidence="2" key="1">
    <citation type="journal article" date="2013" name="Nat. Genet.">
        <title>The wheat powdery mildew genome shows the unique evolution of an obligate biotroph.</title>
        <authorList>
            <person name="Wicker T."/>
            <person name="Oberhaensli S."/>
            <person name="Parlange F."/>
            <person name="Buchmann J.P."/>
            <person name="Shatalina M."/>
            <person name="Roffler S."/>
            <person name="Ben-David R."/>
            <person name="Dolezel J."/>
            <person name="Simkova H."/>
            <person name="Schulze-Lefert P."/>
            <person name="Spanu P.D."/>
            <person name="Bruggmann R."/>
            <person name="Amselem J."/>
            <person name="Quesneville H."/>
            <person name="Ver Loren van Themaat E."/>
            <person name="Paape T."/>
            <person name="Shimizu K.K."/>
            <person name="Keller B."/>
        </authorList>
    </citation>
    <scope>NUCLEOTIDE SEQUENCE [LARGE SCALE GENOMIC DNA]</scope>
    <source>
        <strain evidence="2">96224</strain>
    </source>
</reference>
<organism evidence="1 2">
    <name type="scientific">Blumeria graminis f. sp. tritici 96224</name>
    <dbReference type="NCBI Taxonomy" id="1268274"/>
    <lineage>
        <taxon>Eukaryota</taxon>
        <taxon>Fungi</taxon>
        <taxon>Dikarya</taxon>
        <taxon>Ascomycota</taxon>
        <taxon>Pezizomycotina</taxon>
        <taxon>Leotiomycetes</taxon>
        <taxon>Erysiphales</taxon>
        <taxon>Erysiphaceae</taxon>
        <taxon>Blumeria</taxon>
    </lineage>
</organism>
<protein>
    <submittedName>
        <fullName evidence="1">Uncharacterized protein</fullName>
    </submittedName>
</protein>
<dbReference type="AlphaFoldDB" id="A0A656KKZ7"/>
<sequence>MFRSLTLPRSTKLRTQISPFAIRRYAEEADKKIRGPVIGIDLHNRNYQLCCRNYGRPNR</sequence>
<accession>A0A656KKZ7</accession>
<evidence type="ECO:0000313" key="2">
    <source>
        <dbReference type="Proteomes" id="UP000053110"/>
    </source>
</evidence>